<dbReference type="SUPFAM" id="SSF50978">
    <property type="entry name" value="WD40 repeat-like"/>
    <property type="match status" value="1"/>
</dbReference>
<dbReference type="SUPFAM" id="SSF50969">
    <property type="entry name" value="YVTN repeat-like/Quinoprotein amine dehydrogenase"/>
    <property type="match status" value="1"/>
</dbReference>
<evidence type="ECO:0000313" key="5">
    <source>
        <dbReference type="Proteomes" id="UP000236723"/>
    </source>
</evidence>
<dbReference type="PROSITE" id="PS00678">
    <property type="entry name" value="WD_REPEATS_1"/>
    <property type="match status" value="1"/>
</dbReference>
<organism evidence="4 5">
    <name type="scientific">Thermomonospora echinospora</name>
    <dbReference type="NCBI Taxonomy" id="1992"/>
    <lineage>
        <taxon>Bacteria</taxon>
        <taxon>Bacillati</taxon>
        <taxon>Actinomycetota</taxon>
        <taxon>Actinomycetes</taxon>
        <taxon>Streptosporangiales</taxon>
        <taxon>Thermomonosporaceae</taxon>
        <taxon>Thermomonospora</taxon>
    </lineage>
</organism>
<dbReference type="RefSeq" id="WP_103939651.1">
    <property type="nucleotide sequence ID" value="NZ_FNVO01000009.1"/>
</dbReference>
<dbReference type="PANTHER" id="PTHR19848:SF8">
    <property type="entry name" value="F-BOX AND WD REPEAT DOMAIN CONTAINING 7"/>
    <property type="match status" value="1"/>
</dbReference>
<dbReference type="InterPro" id="IPR019775">
    <property type="entry name" value="WD40_repeat_CS"/>
</dbReference>
<dbReference type="OrthoDB" id="218695at2"/>
<evidence type="ECO:0000256" key="1">
    <source>
        <dbReference type="ARBA" id="ARBA00022574"/>
    </source>
</evidence>
<dbReference type="PANTHER" id="PTHR19848">
    <property type="entry name" value="WD40 REPEAT PROTEIN"/>
    <property type="match status" value="1"/>
</dbReference>
<dbReference type="InterPro" id="IPR001680">
    <property type="entry name" value="WD40_rpt"/>
</dbReference>
<feature type="repeat" description="WD" evidence="3">
    <location>
        <begin position="326"/>
        <end position="351"/>
    </location>
</feature>
<protein>
    <submittedName>
        <fullName evidence="4">WD40 repeat</fullName>
    </submittedName>
</protein>
<dbReference type="AlphaFoldDB" id="A0A1H6CD62"/>
<dbReference type="Gene3D" id="2.130.10.10">
    <property type="entry name" value="YVTN repeat-like/Quinoprotein amine dehydrogenase"/>
    <property type="match status" value="3"/>
</dbReference>
<dbReference type="EMBL" id="FNVO01000009">
    <property type="protein sequence ID" value="SEG70921.1"/>
    <property type="molecule type" value="Genomic_DNA"/>
</dbReference>
<sequence>MSGNVPQPWSPQSLAEGAPGEMLHAHGMARSAREKLIATVYRTSHHRHEHADPVTRRWMLTLDAVRRGAPDLAAELAQGLPSPWRPVWATGPQHPAHERPVRQIACGVLDGRPIVVSLGEDRTARVRDLTDGRPIGDPLGTDVEAVALTELDGRTAAVLGRSDGTVSLLDPAARTPLGGTARIATGSATAVACADLDGRKTIVVGDSGRRALVFDAATGEQVGPRLVPLYGEEARAVAALPTARGPVVATAIGQASPLWDLRTGRQIASDESARITDVAVVEDQDGPGFLTVSYGGGLRVLDPVDATCRGGTFGAWQPGCTAAVAGHLVATGAQDGSVLVWDLRTRRPIGTPLRFPDQVGAIAWSPDGRLVVAFGHDLAVLAPQGEPSPDPTLHNRWKLAAPPRHRPRSLPGRPLPWEHHHLAVRTVGDRNVAFMQDGPDIRHLDPVTGEPLGPGIRIGDDRTWAVGELHHRPVLAHLHNRTLSLVDAMTGAPIWRRPLPAHGPAPLLHITELDGLPTLLLAWHDDRLENGRLDMYGLRFGTPLGTVNHGHRVLTFAESGTRLLIQGPGEPPWHGTLQLWDPFGGTTYGPTFGSNHDTVALKNGHPLVATGNKSGVIALWDPLTGIRQQTIAVCPAPITDLAWGPDDLLHAVYAGSLTTFRPTRQETATP</sequence>
<accession>A0A1H6CD62</accession>
<dbReference type="PROSITE" id="PS50082">
    <property type="entry name" value="WD_REPEATS_2"/>
    <property type="match status" value="1"/>
</dbReference>
<reference evidence="5" key="1">
    <citation type="submission" date="2016-10" db="EMBL/GenBank/DDBJ databases">
        <authorList>
            <person name="Varghese N."/>
            <person name="Submissions S."/>
        </authorList>
    </citation>
    <scope>NUCLEOTIDE SEQUENCE [LARGE SCALE GENOMIC DNA]</scope>
    <source>
        <strain evidence="5">DSM 43163</strain>
    </source>
</reference>
<dbReference type="InterPro" id="IPR011047">
    <property type="entry name" value="Quinoprotein_ADH-like_sf"/>
</dbReference>
<evidence type="ECO:0000256" key="2">
    <source>
        <dbReference type="ARBA" id="ARBA00022737"/>
    </source>
</evidence>
<name>A0A1H6CD62_9ACTN</name>
<dbReference type="Proteomes" id="UP000236723">
    <property type="component" value="Unassembled WGS sequence"/>
</dbReference>
<dbReference type="SUPFAM" id="SSF50998">
    <property type="entry name" value="Quinoprotein alcohol dehydrogenase-like"/>
    <property type="match status" value="1"/>
</dbReference>
<keyword evidence="2" id="KW-0677">Repeat</keyword>
<evidence type="ECO:0000313" key="4">
    <source>
        <dbReference type="EMBL" id="SEG70921.1"/>
    </source>
</evidence>
<dbReference type="InterPro" id="IPR015943">
    <property type="entry name" value="WD40/YVTN_repeat-like_dom_sf"/>
</dbReference>
<dbReference type="InterPro" id="IPR036322">
    <property type="entry name" value="WD40_repeat_dom_sf"/>
</dbReference>
<gene>
    <name evidence="4" type="ORF">SAMN04489712_109221</name>
</gene>
<evidence type="ECO:0000256" key="3">
    <source>
        <dbReference type="PROSITE-ProRule" id="PRU00221"/>
    </source>
</evidence>
<keyword evidence="1 3" id="KW-0853">WD repeat</keyword>
<proteinExistence type="predicted"/>
<dbReference type="InterPro" id="IPR011044">
    <property type="entry name" value="Quino_amine_DH_bsu"/>
</dbReference>
<keyword evidence="5" id="KW-1185">Reference proteome</keyword>